<evidence type="ECO:0000259" key="3">
    <source>
        <dbReference type="Pfam" id="PF01408"/>
    </source>
</evidence>
<dbReference type="Pfam" id="PF22725">
    <property type="entry name" value="GFO_IDH_MocA_C3"/>
    <property type="match status" value="1"/>
</dbReference>
<accession>A0A381U518</accession>
<keyword evidence="1" id="KW-0560">Oxidoreductase</keyword>
<dbReference type="GO" id="GO:0016491">
    <property type="term" value="F:oxidoreductase activity"/>
    <property type="evidence" value="ECO:0007669"/>
    <property type="project" value="UniProtKB-KW"/>
</dbReference>
<dbReference type="PANTHER" id="PTHR43818">
    <property type="entry name" value="BCDNA.GH03377"/>
    <property type="match status" value="1"/>
</dbReference>
<feature type="domain" description="Gfo/Idh/MocA-like oxidoreductase N-terminal" evidence="3">
    <location>
        <begin position="6"/>
        <end position="118"/>
    </location>
</feature>
<dbReference type="AlphaFoldDB" id="A0A381U518"/>
<dbReference type="InterPro" id="IPR036291">
    <property type="entry name" value="NAD(P)-bd_dom_sf"/>
</dbReference>
<feature type="region of interest" description="Disordered" evidence="2">
    <location>
        <begin position="344"/>
        <end position="365"/>
    </location>
</feature>
<proteinExistence type="predicted"/>
<organism evidence="5">
    <name type="scientific">marine metagenome</name>
    <dbReference type="NCBI Taxonomy" id="408172"/>
    <lineage>
        <taxon>unclassified sequences</taxon>
        <taxon>metagenomes</taxon>
        <taxon>ecological metagenomes</taxon>
    </lineage>
</organism>
<dbReference type="EMBL" id="UINC01005753">
    <property type="protein sequence ID" value="SVA23335.1"/>
    <property type="molecule type" value="Genomic_DNA"/>
</dbReference>
<dbReference type="Gene3D" id="3.40.50.720">
    <property type="entry name" value="NAD(P)-binding Rossmann-like Domain"/>
    <property type="match status" value="1"/>
</dbReference>
<evidence type="ECO:0000256" key="2">
    <source>
        <dbReference type="SAM" id="MobiDB-lite"/>
    </source>
</evidence>
<evidence type="ECO:0008006" key="6">
    <source>
        <dbReference type="Google" id="ProtNLM"/>
    </source>
</evidence>
<sequence length="365" mass="39311">MIEPVSIGLIGCGVISPAYLKAASTFNVLNFAACADIDAEASARCSENFDIPSMTVNELLARDDIEVILNLTIPSAHANVNLAALQSGKHAYCEKPFALNTVEGKRVIETAHERALRVGCAPDTFLGGGHQTVRNALDEGTVGIPIAGTAFMMNHGHESWHPNPAFYYQEGGGPLFDMGPYYLTALVNALGPVRRVAALTARAFDTRTIGSEPRRGEQIDVEVDTHTAGTLEFMNGAIVTVVMSFDVWLHSNRFIEIHGTNASLSSPDPNGFGGSVRVSRKDRTWDELPLTHGYLENMRSIGLADMCVGIRTGRSHRCSGELAYHVLEIMEAFGHSSATGEHIELTTTPDRPDPLPTGLAIGELD</sequence>
<name>A0A381U518_9ZZZZ</name>
<dbReference type="Gene3D" id="3.30.360.10">
    <property type="entry name" value="Dihydrodipicolinate Reductase, domain 2"/>
    <property type="match status" value="1"/>
</dbReference>
<dbReference type="PANTHER" id="PTHR43818:SF11">
    <property type="entry name" value="BCDNA.GH03377"/>
    <property type="match status" value="1"/>
</dbReference>
<feature type="domain" description="GFO/IDH/MocA-like oxidoreductase" evidence="4">
    <location>
        <begin position="130"/>
        <end position="264"/>
    </location>
</feature>
<reference evidence="5" key="1">
    <citation type="submission" date="2018-05" db="EMBL/GenBank/DDBJ databases">
        <authorList>
            <person name="Lanie J.A."/>
            <person name="Ng W.-L."/>
            <person name="Kazmierczak K.M."/>
            <person name="Andrzejewski T.M."/>
            <person name="Davidsen T.M."/>
            <person name="Wayne K.J."/>
            <person name="Tettelin H."/>
            <person name="Glass J.I."/>
            <person name="Rusch D."/>
            <person name="Podicherti R."/>
            <person name="Tsui H.-C.T."/>
            <person name="Winkler M.E."/>
        </authorList>
    </citation>
    <scope>NUCLEOTIDE SEQUENCE</scope>
</reference>
<dbReference type="GO" id="GO:0000166">
    <property type="term" value="F:nucleotide binding"/>
    <property type="evidence" value="ECO:0007669"/>
    <property type="project" value="InterPro"/>
</dbReference>
<dbReference type="Pfam" id="PF01408">
    <property type="entry name" value="GFO_IDH_MocA"/>
    <property type="match status" value="1"/>
</dbReference>
<dbReference type="InterPro" id="IPR000683">
    <property type="entry name" value="Gfo/Idh/MocA-like_OxRdtase_N"/>
</dbReference>
<dbReference type="InterPro" id="IPR055170">
    <property type="entry name" value="GFO_IDH_MocA-like_dom"/>
</dbReference>
<gene>
    <name evidence="5" type="ORF">METZ01_LOCUS76189</name>
</gene>
<dbReference type="SUPFAM" id="SSF55347">
    <property type="entry name" value="Glyceraldehyde-3-phosphate dehydrogenase-like, C-terminal domain"/>
    <property type="match status" value="1"/>
</dbReference>
<dbReference type="InterPro" id="IPR050463">
    <property type="entry name" value="Gfo/Idh/MocA_oxidrdct_glycsds"/>
</dbReference>
<evidence type="ECO:0000259" key="4">
    <source>
        <dbReference type="Pfam" id="PF22725"/>
    </source>
</evidence>
<evidence type="ECO:0000313" key="5">
    <source>
        <dbReference type="EMBL" id="SVA23335.1"/>
    </source>
</evidence>
<protein>
    <recommendedName>
        <fullName evidence="6">Gfo/Idh/MocA-like oxidoreductase N-terminal domain-containing protein</fullName>
    </recommendedName>
</protein>
<dbReference type="SUPFAM" id="SSF51735">
    <property type="entry name" value="NAD(P)-binding Rossmann-fold domains"/>
    <property type="match status" value="1"/>
</dbReference>
<evidence type="ECO:0000256" key="1">
    <source>
        <dbReference type="ARBA" id="ARBA00023002"/>
    </source>
</evidence>